<dbReference type="UniPathway" id="UPA00164"/>
<accession>A0A328UA02</accession>
<dbReference type="InterPro" id="IPR013783">
    <property type="entry name" value="Ig-like_fold"/>
</dbReference>
<dbReference type="Gene3D" id="2.60.40.10">
    <property type="entry name" value="Immunoglobulins"/>
    <property type="match status" value="1"/>
</dbReference>
<keyword evidence="6" id="KW-0119">Carbohydrate metabolism</keyword>
<dbReference type="InterPro" id="IPR006407">
    <property type="entry name" value="GlgB"/>
</dbReference>
<dbReference type="SUPFAM" id="SSF81296">
    <property type="entry name" value="E set domains"/>
    <property type="match status" value="1"/>
</dbReference>
<keyword evidence="5" id="KW-0320">Glycogen biosynthesis</keyword>
<dbReference type="NCBIfam" id="TIGR01515">
    <property type="entry name" value="branching_enzym"/>
    <property type="match status" value="1"/>
</dbReference>
<keyword evidence="3" id="KW-0321">Glycogen metabolism</keyword>
<dbReference type="GO" id="GO:0004553">
    <property type="term" value="F:hydrolase activity, hydrolyzing O-glycosyl compounds"/>
    <property type="evidence" value="ECO:0007669"/>
    <property type="project" value="InterPro"/>
</dbReference>
<sequence>MELIIGGTGQGKLDYALSQSGCQGTPEQLVDDGVLTGKPILNHFHLLCRRLLQDGKAVMPVAEELARREIVIVCDEIGCGVVPIDAFERRWREETGRACCYLAKKAERVVRLYCGVPEVLKPLRTEAVAAFEEEAQRYLQGDSCTAYRFLGAQPMGAAQAGIRFTVYAPAAKQVGLIGSFNGWRPQPMKRLPTGFWVLESASARVGDLYKYRITTAQGESFDRADPMAFYAEKRPNTASSIYLLSQYVWQDQAWRSAHKDIGAKGFDRPLSIYEVHAGSWRIHGERGGERFYTYAELADTLLPYAKENGFTHIEFLPLAEHPLDASWGYQMSSCFSPTSRYGEPAGLMYFVDRCHQEKIGVILDFVPAHFIPDFYALQQFDGSCLYESEQADARYSEWGTVYFDFTKPHVVSYVKSALDFWLTVYHFDGIRYDAVSNLLYVKGCEELGRHEAGIWFLKNTNYQLQQRHPGAMLIAEDSSLFAKVTAPVAYGGLGFDYKWDLGWMNETLRYLALPPARREQERALFEHAMRYFYQDIFLLPFSHDEVVHGKKTIIDKMYGSYDEKFAQLRTLYLYQYTRPGKKLNFMGNELAEFREWDAEKELGWNLTDYPAHQCFTRFFSALQHCYLEQPALYRGDYDARSFAWQEQPEAVGPRACVFQYRRGAGETALQVGLNFSAQEQWLTLPARPSGYEVILYTEAAVFGGGCPDVKALAPEPVRGQAGCRVRIAAYSGILLKAKEAPGGEGGHASEAGKAR</sequence>
<evidence type="ECO:0000256" key="5">
    <source>
        <dbReference type="ARBA" id="ARBA00023056"/>
    </source>
</evidence>
<dbReference type="GO" id="GO:0009236">
    <property type="term" value="P:cobalamin biosynthetic process"/>
    <property type="evidence" value="ECO:0007669"/>
    <property type="project" value="UniProtKB-UniPathway"/>
</dbReference>
<dbReference type="CDD" id="cd11322">
    <property type="entry name" value="AmyAc_Glg_BE"/>
    <property type="match status" value="1"/>
</dbReference>
<evidence type="ECO:0000256" key="4">
    <source>
        <dbReference type="ARBA" id="ARBA00022676"/>
    </source>
</evidence>
<dbReference type="InterPro" id="IPR037439">
    <property type="entry name" value="Branching_enzy"/>
</dbReference>
<dbReference type="SUPFAM" id="SSF52540">
    <property type="entry name" value="P-loop containing nucleoside triphosphate hydrolases"/>
    <property type="match status" value="1"/>
</dbReference>
<dbReference type="InterPro" id="IPR004193">
    <property type="entry name" value="Glyco_hydro_13_N"/>
</dbReference>
<name>A0A328UA02_9FIRM</name>
<organism evidence="10 11">
    <name type="scientific">Hydrogeniiclostridium mannosilyticum</name>
    <dbReference type="NCBI Taxonomy" id="2764322"/>
    <lineage>
        <taxon>Bacteria</taxon>
        <taxon>Bacillati</taxon>
        <taxon>Bacillota</taxon>
        <taxon>Clostridia</taxon>
        <taxon>Eubacteriales</taxon>
        <taxon>Acutalibacteraceae</taxon>
        <taxon>Hydrogeniiclostridium</taxon>
    </lineage>
</organism>
<dbReference type="Pfam" id="PF02922">
    <property type="entry name" value="CBM_48"/>
    <property type="match status" value="1"/>
</dbReference>
<gene>
    <name evidence="10" type="ORF">DPQ25_12110</name>
</gene>
<dbReference type="InterPro" id="IPR027417">
    <property type="entry name" value="P-loop_NTPase"/>
</dbReference>
<dbReference type="GO" id="GO:0043752">
    <property type="term" value="F:adenosylcobinamide kinase activity"/>
    <property type="evidence" value="ECO:0007669"/>
    <property type="project" value="InterPro"/>
</dbReference>
<reference evidence="10 11" key="1">
    <citation type="submission" date="2018-06" db="EMBL/GenBank/DDBJ databases">
        <title>Noncontiguous genome sequence of Ruminococcaceae bacterium ASD2818.</title>
        <authorList>
            <person name="Chaplin A.V."/>
            <person name="Sokolova S.R."/>
            <person name="Kochetkova T.O."/>
            <person name="Goltsov A.Y."/>
            <person name="Trofimov D.Y."/>
            <person name="Efimov B.A."/>
        </authorList>
    </citation>
    <scope>NUCLEOTIDE SEQUENCE [LARGE SCALE GENOMIC DNA]</scope>
    <source>
        <strain evidence="10 11">ASD2818</strain>
    </source>
</reference>
<feature type="active site" description="Nucleophile" evidence="8">
    <location>
        <position position="433"/>
    </location>
</feature>
<dbReference type="InterPro" id="IPR044143">
    <property type="entry name" value="GlgB_N_E_set_prok"/>
</dbReference>
<comment type="pathway">
    <text evidence="2">Glycan biosynthesis; glycogen biosynthesis.</text>
</comment>
<dbReference type="PANTHER" id="PTHR43651">
    <property type="entry name" value="1,4-ALPHA-GLUCAN-BRANCHING ENZYME"/>
    <property type="match status" value="1"/>
</dbReference>
<dbReference type="GO" id="GO:0005829">
    <property type="term" value="C:cytosol"/>
    <property type="evidence" value="ECO:0007669"/>
    <property type="project" value="TreeGrafter"/>
</dbReference>
<dbReference type="GO" id="GO:0003844">
    <property type="term" value="F:1,4-alpha-glucan branching enzyme activity"/>
    <property type="evidence" value="ECO:0007669"/>
    <property type="project" value="UniProtKB-UniRule"/>
</dbReference>
<dbReference type="EC" id="2.4.1.18" evidence="7"/>
<dbReference type="CDD" id="cd02855">
    <property type="entry name" value="E_set_GBE_prok_N"/>
    <property type="match status" value="1"/>
</dbReference>
<dbReference type="PIRSF" id="PIRSF000463">
    <property type="entry name" value="GlgB"/>
    <property type="match status" value="1"/>
</dbReference>
<evidence type="ECO:0000256" key="3">
    <source>
        <dbReference type="ARBA" id="ARBA00022600"/>
    </source>
</evidence>
<protein>
    <recommendedName>
        <fullName evidence="7">1,4-alpha-glucan branching enzyme</fullName>
        <ecNumber evidence="7">2.4.1.18</ecNumber>
    </recommendedName>
</protein>
<comment type="function">
    <text evidence="1">Catalyzes the formation of the alpha-1,6-glucosidic linkages in glycogen by scission of a 1,4-alpha-linked oligosaccharide from growing alpha-1,4-glucan chains and the subsequent attachment of the oligosaccharide to the alpha-1,6 position.</text>
</comment>
<dbReference type="InterPro" id="IPR006047">
    <property type="entry name" value="GH13_cat_dom"/>
</dbReference>
<evidence type="ECO:0000256" key="1">
    <source>
        <dbReference type="ARBA" id="ARBA00002953"/>
    </source>
</evidence>
<evidence type="ECO:0000256" key="6">
    <source>
        <dbReference type="ARBA" id="ARBA00023277"/>
    </source>
</evidence>
<evidence type="ECO:0000313" key="11">
    <source>
        <dbReference type="Proteomes" id="UP000249377"/>
    </source>
</evidence>
<proteinExistence type="predicted"/>
<dbReference type="UniPathway" id="UPA00148">
    <property type="reaction ID" value="UER00236"/>
</dbReference>
<dbReference type="InterPro" id="IPR017853">
    <property type="entry name" value="GH"/>
</dbReference>
<dbReference type="PANTHER" id="PTHR43651:SF3">
    <property type="entry name" value="1,4-ALPHA-GLUCAN-BRANCHING ENZYME"/>
    <property type="match status" value="1"/>
</dbReference>
<dbReference type="RefSeq" id="WP_112333439.1">
    <property type="nucleotide sequence ID" value="NZ_QLYR01000010.1"/>
</dbReference>
<dbReference type="AlphaFoldDB" id="A0A328UA02"/>
<keyword evidence="11" id="KW-1185">Reference proteome</keyword>
<dbReference type="GO" id="GO:0005978">
    <property type="term" value="P:glycogen biosynthetic process"/>
    <property type="evidence" value="ECO:0007669"/>
    <property type="project" value="UniProtKB-UniRule"/>
</dbReference>
<dbReference type="GO" id="GO:0000166">
    <property type="term" value="F:nucleotide binding"/>
    <property type="evidence" value="ECO:0007669"/>
    <property type="project" value="InterPro"/>
</dbReference>
<dbReference type="Gene3D" id="3.40.50.300">
    <property type="entry name" value="P-loop containing nucleotide triphosphate hydrolases"/>
    <property type="match status" value="1"/>
</dbReference>
<keyword evidence="4" id="KW-0808">Transferase</keyword>
<dbReference type="EMBL" id="QLYR01000010">
    <property type="protein sequence ID" value="RAQ22698.1"/>
    <property type="molecule type" value="Genomic_DNA"/>
</dbReference>
<keyword evidence="4" id="KW-0328">Glycosyltransferase</keyword>
<feature type="domain" description="Glycosyl hydrolase family 13 catalytic" evidence="9">
    <location>
        <begin position="274"/>
        <end position="666"/>
    </location>
</feature>
<dbReference type="Pfam" id="PF02283">
    <property type="entry name" value="CobU"/>
    <property type="match status" value="1"/>
</dbReference>
<evidence type="ECO:0000256" key="7">
    <source>
        <dbReference type="NCBIfam" id="TIGR01515"/>
    </source>
</evidence>
<comment type="caution">
    <text evidence="10">The sequence shown here is derived from an EMBL/GenBank/DDBJ whole genome shotgun (WGS) entry which is preliminary data.</text>
</comment>
<dbReference type="Gene3D" id="3.20.20.80">
    <property type="entry name" value="Glycosidases"/>
    <property type="match status" value="1"/>
</dbReference>
<dbReference type="SMART" id="SM00642">
    <property type="entry name" value="Aamy"/>
    <property type="match status" value="1"/>
</dbReference>
<evidence type="ECO:0000256" key="2">
    <source>
        <dbReference type="ARBA" id="ARBA00004964"/>
    </source>
</evidence>
<feature type="active site" description="Proton donor" evidence="8">
    <location>
        <position position="476"/>
    </location>
</feature>
<evidence type="ECO:0000313" key="10">
    <source>
        <dbReference type="EMBL" id="RAQ22698.1"/>
    </source>
</evidence>
<evidence type="ECO:0000259" key="9">
    <source>
        <dbReference type="SMART" id="SM00642"/>
    </source>
</evidence>
<dbReference type="InterPro" id="IPR014756">
    <property type="entry name" value="Ig_E-set"/>
</dbReference>
<dbReference type="SUPFAM" id="SSF51445">
    <property type="entry name" value="(Trans)glycosidases"/>
    <property type="match status" value="1"/>
</dbReference>
<dbReference type="NCBIfam" id="NF008967">
    <property type="entry name" value="PRK12313.1"/>
    <property type="match status" value="1"/>
</dbReference>
<dbReference type="Proteomes" id="UP000249377">
    <property type="component" value="Unassembled WGS sequence"/>
</dbReference>
<dbReference type="InterPro" id="IPR003203">
    <property type="entry name" value="CobU/CobP"/>
</dbReference>
<evidence type="ECO:0000256" key="8">
    <source>
        <dbReference type="PIRSR" id="PIRSR000463-1"/>
    </source>
</evidence>